<feature type="domain" description="Protein kinase" evidence="2">
    <location>
        <begin position="32"/>
        <end position="284"/>
    </location>
</feature>
<name>A0AA95NM47_9BURK</name>
<dbReference type="PROSITE" id="PS50011">
    <property type="entry name" value="PROTEIN_KINASE_DOM"/>
    <property type="match status" value="1"/>
</dbReference>
<evidence type="ECO:0000259" key="2">
    <source>
        <dbReference type="PROSITE" id="PS50011"/>
    </source>
</evidence>
<feature type="transmembrane region" description="Helical" evidence="1">
    <location>
        <begin position="320"/>
        <end position="341"/>
    </location>
</feature>
<keyword evidence="1" id="KW-0812">Transmembrane</keyword>
<evidence type="ECO:0000313" key="3">
    <source>
        <dbReference type="EMBL" id="WIT13831.1"/>
    </source>
</evidence>
<evidence type="ECO:0000256" key="1">
    <source>
        <dbReference type="SAM" id="Phobius"/>
    </source>
</evidence>
<dbReference type="Proteomes" id="UP001177769">
    <property type="component" value="Chromosome"/>
</dbReference>
<dbReference type="RefSeq" id="WP_285234950.1">
    <property type="nucleotide sequence ID" value="NZ_CP116346.1"/>
</dbReference>
<dbReference type="KEGG" id="pais:PFX98_09470"/>
<sequence>MSDDYLSDPDPVSPSAPAAVPLLPEGERLGVWRIVQPLQACASGHWYKAEHALAIDDHAAVLVFHHADDAKAVLLRFADGQADGGEFGRPGLIATLDSGLTPAGLPYLVLAWVEGQPLLPAAMDLPLNKRLQLVLELCELLESAHQQGMVLRELDPSMLWLTPAQHLYLMGQGLVSQFDAADNLDAPFCSAARPFVAPELAAGLPPSDASEAFAVGMLLCLLVNGRLPKQETQNAPVRSLATWLSLTGAQRYSLDALLHKAVAESLAQRHASPQALARDIQAWMAGESHSALAHTPVPTLLPEAEPMPSAPSRRRRPRPWTRWLVVLAAISLCASLAWLAYQHRRAKPELPPPASSASAEVWRDLQERAQPRLLSALPASAAQPSHD</sequence>
<organism evidence="3 4">
    <name type="scientific">Paucibacter sediminis</name>
    <dbReference type="NCBI Taxonomy" id="3019553"/>
    <lineage>
        <taxon>Bacteria</taxon>
        <taxon>Pseudomonadati</taxon>
        <taxon>Pseudomonadota</taxon>
        <taxon>Betaproteobacteria</taxon>
        <taxon>Burkholderiales</taxon>
        <taxon>Sphaerotilaceae</taxon>
        <taxon>Roseateles</taxon>
    </lineage>
</organism>
<keyword evidence="1" id="KW-0472">Membrane</keyword>
<protein>
    <recommendedName>
        <fullName evidence="2">Protein kinase domain-containing protein</fullName>
    </recommendedName>
</protein>
<dbReference type="EMBL" id="CP116346">
    <property type="protein sequence ID" value="WIT13831.1"/>
    <property type="molecule type" value="Genomic_DNA"/>
</dbReference>
<dbReference type="AlphaFoldDB" id="A0AA95NM47"/>
<gene>
    <name evidence="3" type="ORF">PFX98_09470</name>
</gene>
<dbReference type="InterPro" id="IPR000719">
    <property type="entry name" value="Prot_kinase_dom"/>
</dbReference>
<dbReference type="GO" id="GO:0004672">
    <property type="term" value="F:protein kinase activity"/>
    <property type="evidence" value="ECO:0007669"/>
    <property type="project" value="InterPro"/>
</dbReference>
<keyword evidence="4" id="KW-1185">Reference proteome</keyword>
<keyword evidence="1" id="KW-1133">Transmembrane helix</keyword>
<dbReference type="SUPFAM" id="SSF56112">
    <property type="entry name" value="Protein kinase-like (PK-like)"/>
    <property type="match status" value="1"/>
</dbReference>
<accession>A0AA95NM47</accession>
<proteinExistence type="predicted"/>
<dbReference type="GO" id="GO:0005524">
    <property type="term" value="F:ATP binding"/>
    <property type="evidence" value="ECO:0007669"/>
    <property type="project" value="InterPro"/>
</dbReference>
<dbReference type="InterPro" id="IPR011009">
    <property type="entry name" value="Kinase-like_dom_sf"/>
</dbReference>
<evidence type="ECO:0000313" key="4">
    <source>
        <dbReference type="Proteomes" id="UP001177769"/>
    </source>
</evidence>
<reference evidence="3" key="1">
    <citation type="submission" date="2023-01" db="EMBL/GenBank/DDBJ databases">
        <title>Whole genome sequence of Paucibacter sp. S2-9 isolated from pond sediment.</title>
        <authorList>
            <person name="Jung J.Y."/>
        </authorList>
    </citation>
    <scope>NUCLEOTIDE SEQUENCE</scope>
    <source>
        <strain evidence="3">S2-9</strain>
    </source>
</reference>
<dbReference type="Gene3D" id="1.10.510.10">
    <property type="entry name" value="Transferase(Phosphotransferase) domain 1"/>
    <property type="match status" value="1"/>
</dbReference>